<organism evidence="2 3">
    <name type="scientific">Mauremys mutica</name>
    <name type="common">yellowpond turtle</name>
    <dbReference type="NCBI Taxonomy" id="74926"/>
    <lineage>
        <taxon>Eukaryota</taxon>
        <taxon>Metazoa</taxon>
        <taxon>Chordata</taxon>
        <taxon>Craniata</taxon>
        <taxon>Vertebrata</taxon>
        <taxon>Euteleostomi</taxon>
        <taxon>Archelosauria</taxon>
        <taxon>Testudinata</taxon>
        <taxon>Testudines</taxon>
        <taxon>Cryptodira</taxon>
        <taxon>Durocryptodira</taxon>
        <taxon>Testudinoidea</taxon>
        <taxon>Geoemydidae</taxon>
        <taxon>Geoemydinae</taxon>
        <taxon>Mauremys</taxon>
    </lineage>
</organism>
<accession>A0A9D3XH46</accession>
<evidence type="ECO:0000313" key="2">
    <source>
        <dbReference type="EMBL" id="KAH1179526.1"/>
    </source>
</evidence>
<dbReference type="AlphaFoldDB" id="A0A9D3XH46"/>
<name>A0A9D3XH46_9SAUR</name>
<evidence type="ECO:0000256" key="1">
    <source>
        <dbReference type="SAM" id="MobiDB-lite"/>
    </source>
</evidence>
<proteinExistence type="predicted"/>
<sequence length="123" mass="13210">MGEVMVVVTEEVTVLLVLVVDLEAQSVMEEFMEVESGVVMGVDMGVVMGVELGVVMGVVMEAHMVLEVHVVIAGSHIVAFLGEDILDSAVETVGHVKNQKNDPWNEKQSGNDKTEIHHGSNGQ</sequence>
<keyword evidence="3" id="KW-1185">Reference proteome</keyword>
<protein>
    <submittedName>
        <fullName evidence="2">Uncharacterized protein</fullName>
    </submittedName>
</protein>
<comment type="caution">
    <text evidence="2">The sequence shown here is derived from an EMBL/GenBank/DDBJ whole genome shotgun (WGS) entry which is preliminary data.</text>
</comment>
<feature type="compositionally biased region" description="Basic and acidic residues" evidence="1">
    <location>
        <begin position="99"/>
        <end position="123"/>
    </location>
</feature>
<evidence type="ECO:0000313" key="3">
    <source>
        <dbReference type="Proteomes" id="UP000827986"/>
    </source>
</evidence>
<feature type="region of interest" description="Disordered" evidence="1">
    <location>
        <begin position="97"/>
        <end position="123"/>
    </location>
</feature>
<dbReference type="EMBL" id="JAHDVG010000471">
    <property type="protein sequence ID" value="KAH1179526.1"/>
    <property type="molecule type" value="Genomic_DNA"/>
</dbReference>
<reference evidence="2" key="1">
    <citation type="submission" date="2021-09" db="EMBL/GenBank/DDBJ databases">
        <title>The genome of Mauremys mutica provides insights into the evolution of semi-aquatic lifestyle.</title>
        <authorList>
            <person name="Gong S."/>
            <person name="Gao Y."/>
        </authorList>
    </citation>
    <scope>NUCLEOTIDE SEQUENCE</scope>
    <source>
        <strain evidence="2">MM-2020</strain>
        <tissue evidence="2">Muscle</tissue>
    </source>
</reference>
<gene>
    <name evidence="2" type="ORF">KIL84_005576</name>
</gene>
<dbReference type="Proteomes" id="UP000827986">
    <property type="component" value="Unassembled WGS sequence"/>
</dbReference>